<dbReference type="PANTHER" id="PTHR47371">
    <property type="entry name" value="LIPOTEICHOIC ACID SYNTHASE"/>
    <property type="match status" value="1"/>
</dbReference>
<dbReference type="EC" id="2.7.8.-" evidence="9"/>
<evidence type="ECO:0000259" key="8">
    <source>
        <dbReference type="Pfam" id="PF00884"/>
    </source>
</evidence>
<dbReference type="InterPro" id="IPR050448">
    <property type="entry name" value="OpgB/LTA_synthase_biosynth"/>
</dbReference>
<evidence type="ECO:0000256" key="4">
    <source>
        <dbReference type="ARBA" id="ARBA00022692"/>
    </source>
</evidence>
<keyword evidence="3" id="KW-1003">Cell membrane</keyword>
<evidence type="ECO:0000256" key="3">
    <source>
        <dbReference type="ARBA" id="ARBA00022475"/>
    </source>
</evidence>
<feature type="transmembrane region" description="Helical" evidence="7">
    <location>
        <begin position="68"/>
        <end position="93"/>
    </location>
</feature>
<comment type="caution">
    <text evidence="9">The sequence shown here is derived from an EMBL/GenBank/DDBJ whole genome shotgun (WGS) entry which is preliminary data.</text>
</comment>
<dbReference type="Pfam" id="PF00884">
    <property type="entry name" value="Sulfatase"/>
    <property type="match status" value="1"/>
</dbReference>
<accession>A0ABW0UDZ2</accession>
<keyword evidence="6 7" id="KW-0472">Membrane</keyword>
<keyword evidence="9" id="KW-0808">Transferase</keyword>
<evidence type="ECO:0000313" key="9">
    <source>
        <dbReference type="EMBL" id="MFC5630944.1"/>
    </source>
</evidence>
<dbReference type="EMBL" id="JBHSOJ010000016">
    <property type="protein sequence ID" value="MFC5630944.1"/>
    <property type="molecule type" value="Genomic_DNA"/>
</dbReference>
<sequence>MNLKKIVSPKALTVIKYAFSIAITFWAFKLTENWEDLLISFTELSIIVFISNFLVVRNRWLGFLFNSLFMFLYYVEKMVQIFGGTYLTLVMLTNIDSLSTLSGNAGLYISATLFVIILAILPISEITFPRFVNASLLLVFLMIEMSVLATHLVSITPFVNYYQVFKEYQYQQKLIAEVSTATDVTGEFYRDGIDDYYSKDDSLVKQPNVVIVFVEGLSQSVIDSQENLMPNVKRLQEESIDFVNYYNHTFATYRGLSGQLYSGYQLQNYDSNSLIGLQDIFRNQGYRTTFINTEPHNSDFKNYLENFNFDNVISSKINKGMDGSTTDREAYRFLYDEMVRQDKFTKPFFISMYTFGTHLSLDSTDKVYKDGKNSLFNKFFDSDYQIGKFLEKFNSSELAKNTILIFTTDHATYTDAAYIEAWKSRAYPSFDKVPFILYHKGVQSKKVDARGRNSLDFAPTILDFLDITAPNYFLGNSLFSDEPYSKLSYLYVSEGNYMTSQDNVINFLTEDETADYEKIVKDYYTAKLQQPNLPKP</sequence>
<evidence type="ECO:0000256" key="2">
    <source>
        <dbReference type="ARBA" id="ARBA00004936"/>
    </source>
</evidence>
<evidence type="ECO:0000256" key="6">
    <source>
        <dbReference type="ARBA" id="ARBA00023136"/>
    </source>
</evidence>
<protein>
    <submittedName>
        <fullName evidence="9">LTA synthase family protein</fullName>
        <ecNumber evidence="9">2.7.8.-</ecNumber>
    </submittedName>
</protein>
<dbReference type="SUPFAM" id="SSF53649">
    <property type="entry name" value="Alkaline phosphatase-like"/>
    <property type="match status" value="1"/>
</dbReference>
<keyword evidence="10" id="KW-1185">Reference proteome</keyword>
<comment type="pathway">
    <text evidence="2">Cell wall biogenesis; lipoteichoic acid biosynthesis.</text>
</comment>
<gene>
    <name evidence="9" type="ORF">ACFPQ3_04900</name>
</gene>
<dbReference type="InterPro" id="IPR000917">
    <property type="entry name" value="Sulfatase_N"/>
</dbReference>
<dbReference type="Proteomes" id="UP001596110">
    <property type="component" value="Unassembled WGS sequence"/>
</dbReference>
<feature type="transmembrane region" description="Helical" evidence="7">
    <location>
        <begin position="37"/>
        <end position="56"/>
    </location>
</feature>
<reference evidence="10" key="1">
    <citation type="journal article" date="2019" name="Int. J. Syst. Evol. Microbiol.">
        <title>The Global Catalogue of Microorganisms (GCM) 10K type strain sequencing project: providing services to taxonomists for standard genome sequencing and annotation.</title>
        <authorList>
            <consortium name="The Broad Institute Genomics Platform"/>
            <consortium name="The Broad Institute Genome Sequencing Center for Infectious Disease"/>
            <person name="Wu L."/>
            <person name="Ma J."/>
        </authorList>
    </citation>
    <scope>NUCLEOTIDE SEQUENCE [LARGE SCALE GENOMIC DNA]</scope>
    <source>
        <strain evidence="10">DT43</strain>
    </source>
</reference>
<feature type="domain" description="Sulfatase N-terminal" evidence="8">
    <location>
        <begin position="207"/>
        <end position="467"/>
    </location>
</feature>
<keyword evidence="4 7" id="KW-0812">Transmembrane</keyword>
<evidence type="ECO:0000256" key="5">
    <source>
        <dbReference type="ARBA" id="ARBA00022989"/>
    </source>
</evidence>
<keyword evidence="5 7" id="KW-1133">Transmembrane helix</keyword>
<organism evidence="9 10">
    <name type="scientific">Streptococcus caledonicus</name>
    <dbReference type="NCBI Taxonomy" id="2614158"/>
    <lineage>
        <taxon>Bacteria</taxon>
        <taxon>Bacillati</taxon>
        <taxon>Bacillota</taxon>
        <taxon>Bacilli</taxon>
        <taxon>Lactobacillales</taxon>
        <taxon>Streptococcaceae</taxon>
        <taxon>Streptococcus</taxon>
    </lineage>
</organism>
<evidence type="ECO:0000256" key="7">
    <source>
        <dbReference type="SAM" id="Phobius"/>
    </source>
</evidence>
<feature type="transmembrane region" description="Helical" evidence="7">
    <location>
        <begin position="136"/>
        <end position="159"/>
    </location>
</feature>
<evidence type="ECO:0000256" key="1">
    <source>
        <dbReference type="ARBA" id="ARBA00004651"/>
    </source>
</evidence>
<proteinExistence type="predicted"/>
<feature type="transmembrane region" description="Helical" evidence="7">
    <location>
        <begin position="12"/>
        <end position="31"/>
    </location>
</feature>
<dbReference type="PANTHER" id="PTHR47371:SF3">
    <property type="entry name" value="PHOSPHOGLYCEROL TRANSFERASE I"/>
    <property type="match status" value="1"/>
</dbReference>
<name>A0ABW0UDZ2_9STRE</name>
<comment type="subcellular location">
    <subcellularLocation>
        <location evidence="1">Cell membrane</location>
        <topology evidence="1">Multi-pass membrane protein</topology>
    </subcellularLocation>
</comment>
<dbReference type="InterPro" id="IPR017850">
    <property type="entry name" value="Alkaline_phosphatase_core_sf"/>
</dbReference>
<evidence type="ECO:0000313" key="10">
    <source>
        <dbReference type="Proteomes" id="UP001596110"/>
    </source>
</evidence>
<dbReference type="RefSeq" id="WP_156805464.1">
    <property type="nucleotide sequence ID" value="NZ_JBHSOJ010000016.1"/>
</dbReference>
<feature type="transmembrane region" description="Helical" evidence="7">
    <location>
        <begin position="105"/>
        <end position="124"/>
    </location>
</feature>
<dbReference type="GO" id="GO:0016740">
    <property type="term" value="F:transferase activity"/>
    <property type="evidence" value="ECO:0007669"/>
    <property type="project" value="UniProtKB-KW"/>
</dbReference>
<dbReference type="Gene3D" id="3.40.720.10">
    <property type="entry name" value="Alkaline Phosphatase, subunit A"/>
    <property type="match status" value="1"/>
</dbReference>